<dbReference type="Pfam" id="PF21237">
    <property type="entry name" value="Pus10_N_euk"/>
    <property type="match status" value="1"/>
</dbReference>
<proteinExistence type="predicted"/>
<dbReference type="GO" id="GO:0160148">
    <property type="term" value="F:tRNA pseudouridine(55) synthase activity"/>
    <property type="evidence" value="ECO:0007669"/>
    <property type="project" value="UniProtKB-EC"/>
</dbReference>
<organism evidence="6 7">
    <name type="scientific">Daphnia pulex</name>
    <name type="common">Water flea</name>
    <dbReference type="NCBI Taxonomy" id="6669"/>
    <lineage>
        <taxon>Eukaryota</taxon>
        <taxon>Metazoa</taxon>
        <taxon>Ecdysozoa</taxon>
        <taxon>Arthropoda</taxon>
        <taxon>Crustacea</taxon>
        <taxon>Branchiopoda</taxon>
        <taxon>Diplostraca</taxon>
        <taxon>Cladocera</taxon>
        <taxon>Anomopoda</taxon>
        <taxon>Daphniidae</taxon>
        <taxon>Daphnia</taxon>
    </lineage>
</organism>
<dbReference type="Pfam" id="PF21238">
    <property type="entry name" value="Pus10_C"/>
    <property type="match status" value="1"/>
</dbReference>
<dbReference type="GO" id="GO:0009982">
    <property type="term" value="F:pseudouridine synthase activity"/>
    <property type="evidence" value="ECO:0000318"/>
    <property type="project" value="GO_Central"/>
</dbReference>
<evidence type="ECO:0000256" key="3">
    <source>
        <dbReference type="ARBA" id="ARBA00023235"/>
    </source>
</evidence>
<name>E9H2F9_DAPPU</name>
<sequence length="415" mass="47739">MAPAIEIHSEKLNLKIIEYIQVLGSCWRCAIRFTRERKPEAYQQKNLDLKQEPEEKVQKTSPCVICLGLVQDQFIKECITDEISQRVIESDYDSPTFSCTVSLPVAIMLREQAVWFLVTEKFPELLSTIFKIDHVTSLKDVWKFVFSEALELKLKKKLEYSSSSFQIQVNVLYQDEISECGALVDMCPEKFKHRYKQTRVYREGIFTRNAAHSVLSGISSLNFKKHYTLKVPNVGTHYGVVQCSHTSIHIAGRYQKFSRKLCQTPWLIEGEKHMDTSIQELICKHLEPFFKTQSVKFSSSGREDVDVRTLGLGRPFAIELLDPHRTLFTQVEITQVQIIINKSTDAIQIRDLQLVTKEQLSVLKEGEEEKSKIYRALCVTLDGSTLTAEDLDRINGTTELVLMQKTPLRVKNCIH</sequence>
<dbReference type="EC" id="5.4.99.25" evidence="1"/>
<accession>E9H2F9</accession>
<dbReference type="AlphaFoldDB" id="E9H2F9"/>
<dbReference type="GO" id="GO:0031119">
    <property type="term" value="P:tRNA pseudouridine synthesis"/>
    <property type="evidence" value="ECO:0000318"/>
    <property type="project" value="GO_Central"/>
</dbReference>
<dbReference type="OMA" id="WFALQRK"/>
<evidence type="ECO:0000313" key="6">
    <source>
        <dbReference type="EMBL" id="EFX74077.1"/>
    </source>
</evidence>
<dbReference type="OrthoDB" id="271937at2759"/>
<dbReference type="eggNOG" id="KOG2364">
    <property type="taxonomic scope" value="Eukaryota"/>
</dbReference>
<dbReference type="InParanoid" id="E9H2F9"/>
<feature type="domain" description="Pus10-like C-terminal" evidence="5">
    <location>
        <begin position="250"/>
        <end position="411"/>
    </location>
</feature>
<dbReference type="Proteomes" id="UP000000305">
    <property type="component" value="Unassembled WGS sequence"/>
</dbReference>
<dbReference type="FunFam" id="3.30.70.2510:FF:000001">
    <property type="entry name" value="tRNA pseudouridine synthase Pus10"/>
    <property type="match status" value="1"/>
</dbReference>
<feature type="domain" description="Pus10 N-terminal eukaryotes" evidence="4">
    <location>
        <begin position="63"/>
        <end position="229"/>
    </location>
</feature>
<evidence type="ECO:0000259" key="5">
    <source>
        <dbReference type="Pfam" id="PF21238"/>
    </source>
</evidence>
<evidence type="ECO:0000313" key="7">
    <source>
        <dbReference type="Proteomes" id="UP000000305"/>
    </source>
</evidence>
<dbReference type="STRING" id="6669.E9H2F9"/>
<dbReference type="InterPro" id="IPR039894">
    <property type="entry name" value="Pus10-like"/>
</dbReference>
<evidence type="ECO:0000256" key="1">
    <source>
        <dbReference type="ARBA" id="ARBA00012787"/>
    </source>
</evidence>
<gene>
    <name evidence="6" type="ORF">DAPPUDRAFT_324687</name>
</gene>
<keyword evidence="7" id="KW-1185">Reference proteome</keyword>
<dbReference type="PANTHER" id="PTHR21568">
    <property type="entry name" value="TRNA PSEUDOURIDINE SYNTHASE PUS10"/>
    <property type="match status" value="1"/>
</dbReference>
<dbReference type="PANTHER" id="PTHR21568:SF0">
    <property type="entry name" value="TRNA PSEUDOURIDINE SYNTHASE PUS10"/>
    <property type="match status" value="1"/>
</dbReference>
<evidence type="ECO:0000259" key="4">
    <source>
        <dbReference type="Pfam" id="PF21237"/>
    </source>
</evidence>
<keyword evidence="2" id="KW-0819">tRNA processing</keyword>
<dbReference type="InterPro" id="IPR048742">
    <property type="entry name" value="Pus10_N_euk"/>
</dbReference>
<dbReference type="FunCoup" id="E9H2F9">
    <property type="interactions" value="1846"/>
</dbReference>
<dbReference type="Gene3D" id="3.30.70.2510">
    <property type="match status" value="1"/>
</dbReference>
<dbReference type="KEGG" id="dpx:DAPPUDRAFT_324687"/>
<dbReference type="EMBL" id="GL732586">
    <property type="protein sequence ID" value="EFX74077.1"/>
    <property type="molecule type" value="Genomic_DNA"/>
</dbReference>
<keyword evidence="3" id="KW-0413">Isomerase</keyword>
<dbReference type="InterPro" id="IPR048741">
    <property type="entry name" value="Pus10-like_C"/>
</dbReference>
<protein>
    <recommendedName>
        <fullName evidence="1">tRNA pseudouridine(55) synthase</fullName>
        <ecNumber evidence="1">5.4.99.25</ecNumber>
    </recommendedName>
</protein>
<dbReference type="HOGENOM" id="CLU_028780_2_0_1"/>
<evidence type="ECO:0000256" key="2">
    <source>
        <dbReference type="ARBA" id="ARBA00022694"/>
    </source>
</evidence>
<reference evidence="6 7" key="1">
    <citation type="journal article" date="2011" name="Science">
        <title>The ecoresponsive genome of Daphnia pulex.</title>
        <authorList>
            <person name="Colbourne J.K."/>
            <person name="Pfrender M.E."/>
            <person name="Gilbert D."/>
            <person name="Thomas W.K."/>
            <person name="Tucker A."/>
            <person name="Oakley T.H."/>
            <person name="Tokishita S."/>
            <person name="Aerts A."/>
            <person name="Arnold G.J."/>
            <person name="Basu M.K."/>
            <person name="Bauer D.J."/>
            <person name="Caceres C.E."/>
            <person name="Carmel L."/>
            <person name="Casola C."/>
            <person name="Choi J.H."/>
            <person name="Detter J.C."/>
            <person name="Dong Q."/>
            <person name="Dusheyko S."/>
            <person name="Eads B.D."/>
            <person name="Frohlich T."/>
            <person name="Geiler-Samerotte K.A."/>
            <person name="Gerlach D."/>
            <person name="Hatcher P."/>
            <person name="Jogdeo S."/>
            <person name="Krijgsveld J."/>
            <person name="Kriventseva E.V."/>
            <person name="Kultz D."/>
            <person name="Laforsch C."/>
            <person name="Lindquist E."/>
            <person name="Lopez J."/>
            <person name="Manak J.R."/>
            <person name="Muller J."/>
            <person name="Pangilinan J."/>
            <person name="Patwardhan R.P."/>
            <person name="Pitluck S."/>
            <person name="Pritham E.J."/>
            <person name="Rechtsteiner A."/>
            <person name="Rho M."/>
            <person name="Rogozin I.B."/>
            <person name="Sakarya O."/>
            <person name="Salamov A."/>
            <person name="Schaack S."/>
            <person name="Shapiro H."/>
            <person name="Shiga Y."/>
            <person name="Skalitzky C."/>
            <person name="Smith Z."/>
            <person name="Souvorov A."/>
            <person name="Sung W."/>
            <person name="Tang Z."/>
            <person name="Tsuchiya D."/>
            <person name="Tu H."/>
            <person name="Vos H."/>
            <person name="Wang M."/>
            <person name="Wolf Y.I."/>
            <person name="Yamagata H."/>
            <person name="Yamada T."/>
            <person name="Ye Y."/>
            <person name="Shaw J.R."/>
            <person name="Andrews J."/>
            <person name="Crease T.J."/>
            <person name="Tang H."/>
            <person name="Lucas S.M."/>
            <person name="Robertson H.M."/>
            <person name="Bork P."/>
            <person name="Koonin E.V."/>
            <person name="Zdobnov E.M."/>
            <person name="Grigoriev I.V."/>
            <person name="Lynch M."/>
            <person name="Boore J.L."/>
        </authorList>
    </citation>
    <scope>NUCLEOTIDE SEQUENCE [LARGE SCALE GENOMIC DNA]</scope>
</reference>